<evidence type="ECO:0000313" key="1">
    <source>
        <dbReference type="EMBL" id="MBV7255436.1"/>
    </source>
</evidence>
<gene>
    <name evidence="1" type="ORF">KCG44_01415</name>
</gene>
<dbReference type="Proteomes" id="UP000722336">
    <property type="component" value="Unassembled WGS sequence"/>
</dbReference>
<reference evidence="1 2" key="1">
    <citation type="submission" date="2021-04" db="EMBL/GenBank/DDBJ databases">
        <authorList>
            <person name="Pira H."/>
            <person name="Risdian C."/>
            <person name="Wink J."/>
        </authorList>
    </citation>
    <scope>NUCLEOTIDE SEQUENCE [LARGE SCALE GENOMIC DNA]</scope>
    <source>
        <strain evidence="1 2">WHA3</strain>
    </source>
</reference>
<dbReference type="Pfam" id="PF02962">
    <property type="entry name" value="CHMI"/>
    <property type="match status" value="1"/>
</dbReference>
<comment type="caution">
    <text evidence="1">The sequence shown here is derived from an EMBL/GenBank/DDBJ whole genome shotgun (WGS) entry which is preliminary data.</text>
</comment>
<name>A0ABS6SC00_9SPHN</name>
<dbReference type="PANTHER" id="PTHR37950:SF1">
    <property type="entry name" value="4-HYDROXYPHENYLACETATE CATABOLISM PROTEIN"/>
    <property type="match status" value="1"/>
</dbReference>
<protein>
    <recommendedName>
        <fullName evidence="3">5-carboxymethyl-2-hydroxymuconate isomerase</fullName>
    </recommendedName>
</protein>
<proteinExistence type="predicted"/>
<keyword evidence="2" id="KW-1185">Reference proteome</keyword>
<organism evidence="1 2">
    <name type="scientific">Pacificimonas pallii</name>
    <dbReference type="NCBI Taxonomy" id="2827236"/>
    <lineage>
        <taxon>Bacteria</taxon>
        <taxon>Pseudomonadati</taxon>
        <taxon>Pseudomonadota</taxon>
        <taxon>Alphaproteobacteria</taxon>
        <taxon>Sphingomonadales</taxon>
        <taxon>Sphingosinicellaceae</taxon>
        <taxon>Pacificimonas</taxon>
    </lineage>
</organism>
<accession>A0ABS6SC00</accession>
<evidence type="ECO:0008006" key="3">
    <source>
        <dbReference type="Google" id="ProtNLM"/>
    </source>
</evidence>
<sequence>MTALEMNMPHLIAEHSKDVETRNAIPALFTALMKACDINPSIDAANVKLRAQGFHSYLVAGEIRAFLHLSLAMMGGRSDDEKAALSDALMTAAISAMPVSTEITVEIRDTHRASYRKRAGA</sequence>
<evidence type="ECO:0000313" key="2">
    <source>
        <dbReference type="Proteomes" id="UP000722336"/>
    </source>
</evidence>
<dbReference type="PANTHER" id="PTHR37950">
    <property type="entry name" value="4-HYDROXYPHENYLACETATE CATABOLISM PROTEIN"/>
    <property type="match status" value="1"/>
</dbReference>
<dbReference type="EMBL" id="JAGSPA010000001">
    <property type="protein sequence ID" value="MBV7255436.1"/>
    <property type="molecule type" value="Genomic_DNA"/>
</dbReference>
<dbReference type="RefSeq" id="WP_218443743.1">
    <property type="nucleotide sequence ID" value="NZ_JAGSPA010000001.1"/>
</dbReference>
<dbReference type="InterPro" id="IPR004220">
    <property type="entry name" value="5-COMe_2-OHmuconate_Isoase"/>
</dbReference>